<feature type="compositionally biased region" description="Basic and acidic residues" evidence="1">
    <location>
        <begin position="1"/>
        <end position="13"/>
    </location>
</feature>
<evidence type="ECO:0000256" key="1">
    <source>
        <dbReference type="SAM" id="MobiDB-lite"/>
    </source>
</evidence>
<evidence type="ECO:0008006" key="3">
    <source>
        <dbReference type="Google" id="ProtNLM"/>
    </source>
</evidence>
<gene>
    <name evidence="2" type="ORF">KCMC57_08020</name>
</gene>
<sequence length="86" mass="8550">MGSRSGERSDGHVRVPAPLPSLDAADAVVKASSAVPGGKVESIRPATEQGGGLAWQAVVLGPDGVRHLVTVDGADATITGNTTSYG</sequence>
<evidence type="ECO:0000313" key="2">
    <source>
        <dbReference type="EMBL" id="BFP44434.1"/>
    </source>
</evidence>
<proteinExistence type="predicted"/>
<organism evidence="2">
    <name type="scientific">Kitasatospora sp. CMC57</name>
    <dbReference type="NCBI Taxonomy" id="3231513"/>
    <lineage>
        <taxon>Bacteria</taxon>
        <taxon>Bacillati</taxon>
        <taxon>Actinomycetota</taxon>
        <taxon>Actinomycetes</taxon>
        <taxon>Kitasatosporales</taxon>
        <taxon>Streptomycetaceae</taxon>
        <taxon>Kitasatospora</taxon>
    </lineage>
</organism>
<reference evidence="2" key="1">
    <citation type="submission" date="2024-07" db="EMBL/GenBank/DDBJ databases">
        <title>Complete genome sequences of cellulolytic bacteria, Kitasatospora sp. CMC57 and Streptomyces sp. CMC78, isolated from Japanese agricultural soil.</title>
        <authorList>
            <person name="Hashimoto T."/>
            <person name="Ito M."/>
            <person name="Iwamoto M."/>
            <person name="Fukahori D."/>
            <person name="Shoda T."/>
            <person name="Sakoda M."/>
            <person name="Morohoshi T."/>
            <person name="Mitsuboshi M."/>
            <person name="Nishizawa T."/>
        </authorList>
    </citation>
    <scope>NUCLEOTIDE SEQUENCE</scope>
    <source>
        <strain evidence="2">CMC57</strain>
    </source>
</reference>
<feature type="region of interest" description="Disordered" evidence="1">
    <location>
        <begin position="1"/>
        <end position="22"/>
    </location>
</feature>
<dbReference type="EMBL" id="AP035881">
    <property type="protein sequence ID" value="BFP44434.1"/>
    <property type="molecule type" value="Genomic_DNA"/>
</dbReference>
<protein>
    <recommendedName>
        <fullName evidence="3">PepSY domain-containing protein</fullName>
    </recommendedName>
</protein>
<name>A0AB33JMC8_9ACTN</name>
<dbReference type="AlphaFoldDB" id="A0AB33JMC8"/>
<accession>A0AB33JMC8</accession>